<accession>G8RX37</accession>
<keyword evidence="2" id="KW-1185">Reference proteome</keyword>
<protein>
    <submittedName>
        <fullName evidence="1">Uncharacterized protein</fullName>
    </submittedName>
</protein>
<dbReference type="Proteomes" id="UP000005442">
    <property type="component" value="Chromosome"/>
</dbReference>
<dbReference type="KEGG" id="mrh:MycrhN_1271"/>
<dbReference type="HOGENOM" id="CLU_2180967_0_0_11"/>
<name>G8RX37_MYCRN</name>
<dbReference type="AlphaFoldDB" id="G8RX37"/>
<evidence type="ECO:0000313" key="2">
    <source>
        <dbReference type="Proteomes" id="UP000005442"/>
    </source>
</evidence>
<gene>
    <name evidence="1" type="ordered locus">MycrhN_1271</name>
</gene>
<reference evidence="1 2" key="1">
    <citation type="submission" date="2011-12" db="EMBL/GenBank/DDBJ databases">
        <title>Complete sequence of Mycobacterium rhodesiae NBB3.</title>
        <authorList>
            <consortium name="US DOE Joint Genome Institute"/>
            <person name="Lucas S."/>
            <person name="Han J."/>
            <person name="Lapidus A."/>
            <person name="Cheng J.-F."/>
            <person name="Goodwin L."/>
            <person name="Pitluck S."/>
            <person name="Peters L."/>
            <person name="Mikhailova N."/>
            <person name="Gu W."/>
            <person name="Detter J.C."/>
            <person name="Han C."/>
            <person name="Tapia R."/>
            <person name="Land M."/>
            <person name="Hauser L."/>
            <person name="Kyrpides N."/>
            <person name="Ivanova N."/>
            <person name="Pagani I."/>
            <person name="Mattes T."/>
            <person name="Holmes A."/>
            <person name="Rutledge P."/>
            <person name="Paulsen I."/>
            <person name="Coleman N."/>
            <person name="Woyke T."/>
        </authorList>
    </citation>
    <scope>NUCLEOTIDE SEQUENCE [LARGE SCALE GENOMIC DNA]</scope>
    <source>
        <strain evidence="1 2">NBB3</strain>
    </source>
</reference>
<proteinExistence type="predicted"/>
<evidence type="ECO:0000313" key="1">
    <source>
        <dbReference type="EMBL" id="AEV71894.1"/>
    </source>
</evidence>
<sequence>MPERATSFIDRPGRNVKEVCCAISRIASAANRIWPGLSTETSKSGVNAIGNAGKPPRFFVLGMTVIVELGSTTNVIRSGVAHSPSETLRISSASPTLESVFGASSDGSR</sequence>
<organism evidence="1 2">
    <name type="scientific">Mycolicibacterium rhodesiae (strain NBB3)</name>
    <name type="common">Mycobacterium rhodesiae</name>
    <dbReference type="NCBI Taxonomy" id="710685"/>
    <lineage>
        <taxon>Bacteria</taxon>
        <taxon>Bacillati</taxon>
        <taxon>Actinomycetota</taxon>
        <taxon>Actinomycetes</taxon>
        <taxon>Mycobacteriales</taxon>
        <taxon>Mycobacteriaceae</taxon>
        <taxon>Mycolicibacterium</taxon>
    </lineage>
</organism>
<dbReference type="EMBL" id="CP003169">
    <property type="protein sequence ID" value="AEV71894.1"/>
    <property type="molecule type" value="Genomic_DNA"/>
</dbReference>